<dbReference type="GO" id="GO:0016747">
    <property type="term" value="F:acyltransferase activity, transferring groups other than amino-acyl groups"/>
    <property type="evidence" value="ECO:0007669"/>
    <property type="project" value="InterPro"/>
</dbReference>
<dbReference type="InterPro" id="IPR000182">
    <property type="entry name" value="GNAT_dom"/>
</dbReference>
<sequence>MKIRYSSSTKNIDWKKVSELFESVGWEKRSPEQLCKAFTDSTLKYFAYDGDNLIGLGRTVDDGCFYAWIVDLVIHPEYQGRRVGANILNELEKNLSSYLTTMLTAAPGKSGFYEKLGWKKQRSAYIFPRSDEQLKEFVLSE</sequence>
<dbReference type="Proteomes" id="UP000258102">
    <property type="component" value="Chromosome 2"/>
</dbReference>
<dbReference type="InterPro" id="IPR053144">
    <property type="entry name" value="Acetyltransferase_Butenolide"/>
</dbReference>
<evidence type="ECO:0000313" key="2">
    <source>
        <dbReference type="EMBL" id="AXR04787.1"/>
    </source>
</evidence>
<dbReference type="RefSeq" id="WP_088533029.1">
    <property type="nucleotide sequence ID" value="NZ_CP021647.1"/>
</dbReference>
<dbReference type="PROSITE" id="PS51186">
    <property type="entry name" value="GNAT"/>
    <property type="match status" value="1"/>
</dbReference>
<dbReference type="InterPro" id="IPR016181">
    <property type="entry name" value="Acyl_CoA_acyltransferase"/>
</dbReference>
<evidence type="ECO:0000259" key="1">
    <source>
        <dbReference type="PROSITE" id="PS51186"/>
    </source>
</evidence>
<proteinExistence type="predicted"/>
<dbReference type="Pfam" id="PF13673">
    <property type="entry name" value="Acetyltransf_10"/>
    <property type="match status" value="1"/>
</dbReference>
<dbReference type="KEGG" id="ppis:B1L02_23010"/>
<dbReference type="AlphaFoldDB" id="A0AAD0RKV4"/>
<dbReference type="Gene3D" id="3.40.630.30">
    <property type="match status" value="1"/>
</dbReference>
<dbReference type="CDD" id="cd04301">
    <property type="entry name" value="NAT_SF"/>
    <property type="match status" value="1"/>
</dbReference>
<evidence type="ECO:0000313" key="3">
    <source>
        <dbReference type="Proteomes" id="UP000258102"/>
    </source>
</evidence>
<dbReference type="PANTHER" id="PTHR43233:SF1">
    <property type="entry name" value="FAMILY N-ACETYLTRANSFERASE, PUTATIVE (AFU_ORTHOLOGUE AFUA_6G03350)-RELATED"/>
    <property type="match status" value="1"/>
</dbReference>
<reference evidence="2 3" key="1">
    <citation type="submission" date="2018-08" db="EMBL/GenBank/DDBJ databases">
        <title>Whole Genome Sequences of Two Pseudoalteromonas piscicida Strains, DE1-A and DE2-A, which Exhibit Strong Antibacterial Activity against Vibrio vulnificus.</title>
        <authorList>
            <person name="Richards G.P."/>
            <person name="Needleman D.S."/>
            <person name="Watson M.A."/>
            <person name="Polson S.W."/>
        </authorList>
    </citation>
    <scope>NUCLEOTIDE SEQUENCE [LARGE SCALE GENOMIC DNA]</scope>
    <source>
        <strain evidence="2 3">DE2-A</strain>
    </source>
</reference>
<accession>A0AAD0RKV4</accession>
<name>A0AAD0RKV4_PSEO7</name>
<organism evidence="2 3">
    <name type="scientific">Pseudoalteromonas piscicida</name>
    <dbReference type="NCBI Taxonomy" id="43662"/>
    <lineage>
        <taxon>Bacteria</taxon>
        <taxon>Pseudomonadati</taxon>
        <taxon>Pseudomonadota</taxon>
        <taxon>Gammaproteobacteria</taxon>
        <taxon>Alteromonadales</taxon>
        <taxon>Pseudoalteromonadaceae</taxon>
        <taxon>Pseudoalteromonas</taxon>
    </lineage>
</organism>
<dbReference type="EMBL" id="CP031762">
    <property type="protein sequence ID" value="AXR04787.1"/>
    <property type="molecule type" value="Genomic_DNA"/>
</dbReference>
<feature type="domain" description="N-acetyltransferase" evidence="1">
    <location>
        <begin position="1"/>
        <end position="141"/>
    </location>
</feature>
<dbReference type="PANTHER" id="PTHR43233">
    <property type="entry name" value="FAMILY N-ACETYLTRANSFERASE, PUTATIVE (AFU_ORTHOLOGUE AFUA_6G03350)-RELATED"/>
    <property type="match status" value="1"/>
</dbReference>
<protein>
    <submittedName>
        <fullName evidence="2">N-acetyltransferase</fullName>
    </submittedName>
</protein>
<dbReference type="SUPFAM" id="SSF55729">
    <property type="entry name" value="Acyl-CoA N-acyltransferases (Nat)"/>
    <property type="match status" value="1"/>
</dbReference>
<gene>
    <name evidence="2" type="ORF">D0511_23310</name>
</gene>